<name>A0A367ZIG8_9BACT</name>
<dbReference type="AlphaFoldDB" id="A0A367ZIG8"/>
<comment type="caution">
    <text evidence="2">The sequence shown here is derived from an EMBL/GenBank/DDBJ whole genome shotgun (WGS) entry which is preliminary data.</text>
</comment>
<feature type="chain" id="PRO_5016596090" description="Outer membrane beta-barrel protein" evidence="1">
    <location>
        <begin position="18"/>
        <end position="616"/>
    </location>
</feature>
<evidence type="ECO:0000313" key="2">
    <source>
        <dbReference type="EMBL" id="RCK77913.1"/>
    </source>
</evidence>
<accession>A0A367ZIG8</accession>
<protein>
    <recommendedName>
        <fullName evidence="4">Outer membrane beta-barrel protein</fullName>
    </recommendedName>
</protein>
<gene>
    <name evidence="2" type="ORF">OZSIB_1951</name>
</gene>
<evidence type="ECO:0000313" key="3">
    <source>
        <dbReference type="Proteomes" id="UP000252355"/>
    </source>
</evidence>
<sequence>MLAVVAGLFLYLGSGFTASSLQTLDPDRTYDTEPWTGPAALPGVFTNFNPRTIPELQAGRPTPEKEPAPGLDWLPAPRAREFGSHRVPFHPPSEVAPGEMGTSLPLVDRLPPGYTDLNEREDDRVFSSNLYTDTTIYGNWVDKNKHLSSKTRGTFYEQNLRYDLYTTRANGDSLAVVVDTVHNNDKREYKEGFTLNQLTVESRTARSLLSFGHSYPEFTPFTMTQQQMGLYGVQRFQNTEVRTFTGYKAVEKDDLKTPRLVSGLRVEHRHDDAVTIGLNAVGTRDVHDNPGADRTLPTIRNKVYSMDVSVRPTENIWVDGEYARSDTDFDRRVTSGNQLDTAFRFKGGYGRENYRAEAGVEQAGTAFLTYLGESPRDERAFFGNFFYELNRYVSTRIGGRSSRDNLDNYKRDTLVRNQPEVQVTVRPSDYYRDLRVDFFYQPLHEYSDNTRFVDRYRDLMWVELNHRAGALRYFAGLSSTIDKDKVARINDRDINRFDLKLTWEYDSQNRLYGLVSQEQLSYKVAGGQDVMSLYGFGGHSQFHEDVSLNLDFTHELNDPANASWDSKHDRLNLSLTKEYNNMARLILDLQGSSHRFTLPGRDYSDLTAKLRFLRSF</sequence>
<evidence type="ECO:0008006" key="4">
    <source>
        <dbReference type="Google" id="ProtNLM"/>
    </source>
</evidence>
<feature type="signal peptide" evidence="1">
    <location>
        <begin position="1"/>
        <end position="17"/>
    </location>
</feature>
<proteinExistence type="predicted"/>
<dbReference type="EMBL" id="QOQW01000030">
    <property type="protein sequence ID" value="RCK77913.1"/>
    <property type="molecule type" value="Genomic_DNA"/>
</dbReference>
<evidence type="ECO:0000256" key="1">
    <source>
        <dbReference type="SAM" id="SignalP"/>
    </source>
</evidence>
<dbReference type="Proteomes" id="UP000252355">
    <property type="component" value="Unassembled WGS sequence"/>
</dbReference>
<keyword evidence="1" id="KW-0732">Signal</keyword>
<reference evidence="2 3" key="1">
    <citation type="submission" date="2018-05" db="EMBL/GenBank/DDBJ databases">
        <title>A metagenomic window into the 2 km-deep terrestrial subsurface aquifer revealed taxonomically and functionally diverse microbial community comprising novel uncultured bacterial lineages.</title>
        <authorList>
            <person name="Kadnikov V.V."/>
            <person name="Mardanov A.V."/>
            <person name="Beletsky A.V."/>
            <person name="Banks D."/>
            <person name="Pimenov N.V."/>
            <person name="Frank Y.A."/>
            <person name="Karnachuk O.V."/>
            <person name="Ravin N.V."/>
        </authorList>
    </citation>
    <scope>NUCLEOTIDE SEQUENCE [LARGE SCALE GENOMIC DNA]</scope>
    <source>
        <strain evidence="2">BY5</strain>
    </source>
</reference>
<organism evidence="2 3">
    <name type="scientific">Candidatus Ozemobacter sibiricus</name>
    <dbReference type="NCBI Taxonomy" id="2268124"/>
    <lineage>
        <taxon>Bacteria</taxon>
        <taxon>Candidatus Ozemobacteria</taxon>
        <taxon>Candidatus Ozemobacterales</taxon>
        <taxon>Candidatus Ozemobacteraceae</taxon>
        <taxon>Candidatus Ozemobacter</taxon>
    </lineage>
</organism>